<keyword evidence="7" id="KW-1185">Reference proteome</keyword>
<evidence type="ECO:0000313" key="7">
    <source>
        <dbReference type="Proteomes" id="UP000823046"/>
    </source>
</evidence>
<evidence type="ECO:0000313" key="6">
    <source>
        <dbReference type="EMBL" id="KAF8822201.1"/>
    </source>
</evidence>
<comment type="subcellular location">
    <subcellularLocation>
        <location evidence="1">Membrane</location>
        <topology evidence="1">Multi-pass membrane protein</topology>
    </subcellularLocation>
</comment>
<dbReference type="InterPro" id="IPR008521">
    <property type="entry name" value="Mg_trans_NIPA"/>
</dbReference>
<protein>
    <submittedName>
        <fullName evidence="6">DUF803 domain-containing protein</fullName>
    </submittedName>
</protein>
<feature type="transmembrane region" description="Helical" evidence="5">
    <location>
        <begin position="59"/>
        <end position="81"/>
    </location>
</feature>
<gene>
    <name evidence="6" type="ORF">IE077_000814</name>
</gene>
<evidence type="ECO:0000256" key="5">
    <source>
        <dbReference type="SAM" id="Phobius"/>
    </source>
</evidence>
<reference evidence="6 7" key="1">
    <citation type="journal article" date="2020" name="bioRxiv">
        <title>Metabolic contributions of an alphaproteobacterial endosymbiont in the apicomplexan Cardiosporidium cionae.</title>
        <authorList>
            <person name="Hunter E.S."/>
            <person name="Paight C.J."/>
            <person name="Lane C.E."/>
        </authorList>
    </citation>
    <scope>NUCLEOTIDE SEQUENCE [LARGE SCALE GENOMIC DNA]</scope>
    <source>
        <strain evidence="6">ESH_2018</strain>
    </source>
</reference>
<evidence type="ECO:0000256" key="1">
    <source>
        <dbReference type="ARBA" id="ARBA00004141"/>
    </source>
</evidence>
<evidence type="ECO:0000256" key="2">
    <source>
        <dbReference type="ARBA" id="ARBA00022692"/>
    </source>
</evidence>
<feature type="transmembrane region" description="Helical" evidence="5">
    <location>
        <begin position="139"/>
        <end position="159"/>
    </location>
</feature>
<feature type="transmembrane region" description="Helical" evidence="5">
    <location>
        <begin position="339"/>
        <end position="358"/>
    </location>
</feature>
<evidence type="ECO:0000256" key="3">
    <source>
        <dbReference type="ARBA" id="ARBA00022989"/>
    </source>
</evidence>
<keyword evidence="4 5" id="KW-0472">Membrane</keyword>
<sequence>MNTIINLELDPTLSLISGIFLTILGSILMAAGSTFMKLGLHLEAEKQQRLVTYPCYEPAWWSGFGAYTFGAALHIVALGFAPASVLAPMNSIGLIANAISAASACNFISRLRSISTKTFKNAFQPKTLNVDCLSSWSDPWYLCYLAAGIVSGFAVLTYVTSKERKAMEEQEEMLRNQNTLTELPSNMTEYYACYHGHVTHSRYQSHNYMHTLLCIIFPGKEKINSFARPSTNFSDEQLKEAHAHSNKKARFCARQDKVTSTLSITREIGVAYGFLAGLIGAQCVLELKELVSCGQNSFGKGTLIWSHVELYLIIFFLGLTVWLQIHFLNLGLARSDATLVVPTYYIVWTLFGTLGGFTKFNEIEGYGVGAIVLFTLGFFLTVACIAILAVQEMTVLRRFVDQHVPDMPEELMDLVTQEHLDQQLGKQVTLGMGLFPFSMLGRTVGRRRFRNLYQRIRRTRSTASDTAMDNDNDLSLDPRQVMGAYTLPHNLRFTRLFSQQNTENIFGADRHYVPLTDLSPRPDNRN</sequence>
<comment type="caution">
    <text evidence="6">The sequence shown here is derived from an EMBL/GenBank/DDBJ whole genome shotgun (WGS) entry which is preliminary data.</text>
</comment>
<feature type="transmembrane region" description="Helical" evidence="5">
    <location>
        <begin position="15"/>
        <end position="38"/>
    </location>
</feature>
<proteinExistence type="predicted"/>
<keyword evidence="3 5" id="KW-1133">Transmembrane helix</keyword>
<feature type="transmembrane region" description="Helical" evidence="5">
    <location>
        <begin position="370"/>
        <end position="390"/>
    </location>
</feature>
<dbReference type="EMBL" id="JADAQX010000073">
    <property type="protein sequence ID" value="KAF8822201.1"/>
    <property type="molecule type" value="Genomic_DNA"/>
</dbReference>
<accession>A0ABQ7JDV0</accession>
<dbReference type="PANTHER" id="PTHR12570:SF9">
    <property type="entry name" value="MAGNESIUM TRANSPORTER NIPA8-RELATED"/>
    <property type="match status" value="1"/>
</dbReference>
<dbReference type="PANTHER" id="PTHR12570">
    <property type="match status" value="1"/>
</dbReference>
<evidence type="ECO:0000256" key="4">
    <source>
        <dbReference type="ARBA" id="ARBA00023136"/>
    </source>
</evidence>
<feature type="transmembrane region" description="Helical" evidence="5">
    <location>
        <begin position="310"/>
        <end position="327"/>
    </location>
</feature>
<keyword evidence="2 5" id="KW-0812">Transmembrane</keyword>
<organism evidence="6 7">
    <name type="scientific">Cardiosporidium cionae</name>
    <dbReference type="NCBI Taxonomy" id="476202"/>
    <lineage>
        <taxon>Eukaryota</taxon>
        <taxon>Sar</taxon>
        <taxon>Alveolata</taxon>
        <taxon>Apicomplexa</taxon>
        <taxon>Aconoidasida</taxon>
        <taxon>Nephromycida</taxon>
        <taxon>Cardiosporidium</taxon>
    </lineage>
</organism>
<name>A0ABQ7JDV0_9APIC</name>
<dbReference type="Pfam" id="PF05653">
    <property type="entry name" value="Mg_trans_NIPA"/>
    <property type="match status" value="1"/>
</dbReference>
<dbReference type="Proteomes" id="UP000823046">
    <property type="component" value="Unassembled WGS sequence"/>
</dbReference>